<reference evidence="2" key="1">
    <citation type="submission" date="2023-07" db="EMBL/GenBank/DDBJ databases">
        <title>draft genome sequence of fig (Ficus carica).</title>
        <authorList>
            <person name="Takahashi T."/>
            <person name="Nishimura K."/>
        </authorList>
    </citation>
    <scope>NUCLEOTIDE SEQUENCE</scope>
</reference>
<keyword evidence="1" id="KW-0732">Signal</keyword>
<feature type="signal peptide" evidence="1">
    <location>
        <begin position="1"/>
        <end position="20"/>
    </location>
</feature>
<keyword evidence="3" id="KW-1185">Reference proteome</keyword>
<feature type="chain" id="PRO_5041681529" description="Secreted protein" evidence="1">
    <location>
        <begin position="21"/>
        <end position="60"/>
    </location>
</feature>
<protein>
    <recommendedName>
        <fullName evidence="4">Secreted protein</fullName>
    </recommendedName>
</protein>
<dbReference type="AlphaFoldDB" id="A0AA88IYW4"/>
<comment type="caution">
    <text evidence="2">The sequence shown here is derived from an EMBL/GenBank/DDBJ whole genome shotgun (WGS) entry which is preliminary data.</text>
</comment>
<name>A0AA88IYW4_FICCA</name>
<evidence type="ECO:0000313" key="2">
    <source>
        <dbReference type="EMBL" id="GMN60873.1"/>
    </source>
</evidence>
<evidence type="ECO:0000256" key="1">
    <source>
        <dbReference type="SAM" id="SignalP"/>
    </source>
</evidence>
<sequence>MPFFLARAWLLCLNLSPPLRRPCVGVSGSVGCAPIPSSICCVAGALVCGPPSSLLAEFKR</sequence>
<dbReference type="PROSITE" id="PS51257">
    <property type="entry name" value="PROKAR_LIPOPROTEIN"/>
    <property type="match status" value="1"/>
</dbReference>
<organism evidence="2 3">
    <name type="scientific">Ficus carica</name>
    <name type="common">Common fig</name>
    <dbReference type="NCBI Taxonomy" id="3494"/>
    <lineage>
        <taxon>Eukaryota</taxon>
        <taxon>Viridiplantae</taxon>
        <taxon>Streptophyta</taxon>
        <taxon>Embryophyta</taxon>
        <taxon>Tracheophyta</taxon>
        <taxon>Spermatophyta</taxon>
        <taxon>Magnoliopsida</taxon>
        <taxon>eudicotyledons</taxon>
        <taxon>Gunneridae</taxon>
        <taxon>Pentapetalae</taxon>
        <taxon>rosids</taxon>
        <taxon>fabids</taxon>
        <taxon>Rosales</taxon>
        <taxon>Moraceae</taxon>
        <taxon>Ficeae</taxon>
        <taxon>Ficus</taxon>
    </lineage>
</organism>
<gene>
    <name evidence="2" type="ORF">TIFTF001_029963</name>
</gene>
<proteinExistence type="predicted"/>
<evidence type="ECO:0008006" key="4">
    <source>
        <dbReference type="Google" id="ProtNLM"/>
    </source>
</evidence>
<evidence type="ECO:0000313" key="3">
    <source>
        <dbReference type="Proteomes" id="UP001187192"/>
    </source>
</evidence>
<accession>A0AA88IYW4</accession>
<dbReference type="EMBL" id="BTGU01000103">
    <property type="protein sequence ID" value="GMN60873.1"/>
    <property type="molecule type" value="Genomic_DNA"/>
</dbReference>
<dbReference type="Proteomes" id="UP001187192">
    <property type="component" value="Unassembled WGS sequence"/>
</dbReference>